<proteinExistence type="predicted"/>
<dbReference type="InterPro" id="IPR012347">
    <property type="entry name" value="Ferritin-like"/>
</dbReference>
<dbReference type="PANTHER" id="PTHR36933">
    <property type="entry name" value="SLL0788 PROTEIN"/>
    <property type="match status" value="1"/>
</dbReference>
<dbReference type="PANTHER" id="PTHR36933:SF1">
    <property type="entry name" value="SLL0788 PROTEIN"/>
    <property type="match status" value="1"/>
</dbReference>
<evidence type="ECO:0000313" key="2">
    <source>
        <dbReference type="EMBL" id="MDX8053693.1"/>
    </source>
</evidence>
<dbReference type="RefSeq" id="WP_319987500.1">
    <property type="nucleotide sequence ID" value="NZ_JAXAVV010000017.1"/>
</dbReference>
<sequence length="222" mass="23154">MSEGSASNWPRRTIAIAVGVALVLLGAAGGIAIARTSSPPAAPTAVDIGFAQDMSVHHLQAVQMANLAESRSEDAAVRQLAFDISSGQLEQVGRMKGWLGMWGELEQAPAGTFMTWMAGEHDGMPGMSGTSGAGIGSMPGMATSQELARLRGLNGAEFDVLFLQLMTRHHEGGILMARYGADNAVVPVVRGLAGSIAASQKTEVRMLKDMLLARNAQPLGAK</sequence>
<gene>
    <name evidence="2" type="ORF">SK571_30345</name>
</gene>
<dbReference type="InterPro" id="IPR005183">
    <property type="entry name" value="DUF305_CopM-like"/>
</dbReference>
<keyword evidence="3" id="KW-1185">Reference proteome</keyword>
<organism evidence="2 3">
    <name type="scientific">Lentzea kristufekii</name>
    <dbReference type="NCBI Taxonomy" id="3095430"/>
    <lineage>
        <taxon>Bacteria</taxon>
        <taxon>Bacillati</taxon>
        <taxon>Actinomycetota</taxon>
        <taxon>Actinomycetes</taxon>
        <taxon>Pseudonocardiales</taxon>
        <taxon>Pseudonocardiaceae</taxon>
        <taxon>Lentzea</taxon>
    </lineage>
</organism>
<dbReference type="Pfam" id="PF03713">
    <property type="entry name" value="DUF305"/>
    <property type="match status" value="1"/>
</dbReference>
<reference evidence="2 3" key="1">
    <citation type="submission" date="2023-11" db="EMBL/GenBank/DDBJ databases">
        <title>Lentzea sokolovensis, sp. nov., Lentzea kristufkii, sp. nov., and Lentzea miocenensis, sp. nov., rare actinobacteria from Sokolov Coal Basin, Miocene lacustrine sediment, Czech Republic.</title>
        <authorList>
            <person name="Lara A."/>
            <person name="Kotroba L."/>
            <person name="Nouioui I."/>
            <person name="Neumann-Schaal M."/>
            <person name="Mast Y."/>
            <person name="Chronakova A."/>
        </authorList>
    </citation>
    <scope>NUCLEOTIDE SEQUENCE [LARGE SCALE GENOMIC DNA]</scope>
    <source>
        <strain evidence="2 3">BCCO 10_0798</strain>
    </source>
</reference>
<feature type="domain" description="DUF305" evidence="1">
    <location>
        <begin position="47"/>
        <end position="211"/>
    </location>
</feature>
<dbReference type="EMBL" id="JAXAVV010000017">
    <property type="protein sequence ID" value="MDX8053693.1"/>
    <property type="molecule type" value="Genomic_DNA"/>
</dbReference>
<protein>
    <submittedName>
        <fullName evidence="2">DUF305 domain-containing protein</fullName>
    </submittedName>
</protein>
<evidence type="ECO:0000313" key="3">
    <source>
        <dbReference type="Proteomes" id="UP001271792"/>
    </source>
</evidence>
<dbReference type="Gene3D" id="1.20.1260.10">
    <property type="match status" value="1"/>
</dbReference>
<comment type="caution">
    <text evidence="2">The sequence shown here is derived from an EMBL/GenBank/DDBJ whole genome shotgun (WGS) entry which is preliminary data.</text>
</comment>
<accession>A0ABU4TZE8</accession>
<dbReference type="Proteomes" id="UP001271792">
    <property type="component" value="Unassembled WGS sequence"/>
</dbReference>
<evidence type="ECO:0000259" key="1">
    <source>
        <dbReference type="Pfam" id="PF03713"/>
    </source>
</evidence>
<name>A0ABU4TZE8_9PSEU</name>